<organism evidence="1 2">
    <name type="scientific">Bifidobacterium dentium ATCC 27679</name>
    <dbReference type="NCBI Taxonomy" id="871562"/>
    <lineage>
        <taxon>Bacteria</taxon>
        <taxon>Bacillati</taxon>
        <taxon>Actinomycetota</taxon>
        <taxon>Actinomycetes</taxon>
        <taxon>Bifidobacteriales</taxon>
        <taxon>Bifidobacteriaceae</taxon>
        <taxon>Bifidobacterium</taxon>
    </lineage>
</organism>
<protein>
    <submittedName>
        <fullName evidence="1">Uncharacterized protein</fullName>
    </submittedName>
</protein>
<dbReference type="Proteomes" id="UP000003323">
    <property type="component" value="Unassembled WGS sequence"/>
</dbReference>
<gene>
    <name evidence="1" type="ORF">HMPREF0168_1875</name>
</gene>
<dbReference type="AlphaFoldDB" id="E0Q9C9"/>
<comment type="caution">
    <text evidence="1">The sequence shown here is derived from an EMBL/GenBank/DDBJ whole genome shotgun (WGS) entry which is preliminary data.</text>
</comment>
<accession>E0Q9C9</accession>
<dbReference type="HOGENOM" id="CLU_3115072_0_0_11"/>
<evidence type="ECO:0000313" key="1">
    <source>
        <dbReference type="EMBL" id="EFM40852.1"/>
    </source>
</evidence>
<dbReference type="EMBL" id="AEEQ01000011">
    <property type="protein sequence ID" value="EFM40852.1"/>
    <property type="molecule type" value="Genomic_DNA"/>
</dbReference>
<reference evidence="1 2" key="1">
    <citation type="submission" date="2010-08" db="EMBL/GenBank/DDBJ databases">
        <authorList>
            <person name="Muzny D."/>
            <person name="Qin X."/>
            <person name="Deng J."/>
            <person name="Jiang H."/>
            <person name="Liu Y."/>
            <person name="Qu J."/>
            <person name="Song X.-Z."/>
            <person name="Zhang L."/>
            <person name="Thornton R."/>
            <person name="Coyle M."/>
            <person name="Francisco L."/>
            <person name="Jackson L."/>
            <person name="Javaid M."/>
            <person name="Korchina V."/>
            <person name="Kovar C."/>
            <person name="Mata R."/>
            <person name="Mathew T."/>
            <person name="Ngo R."/>
            <person name="Nguyen L."/>
            <person name="Nguyen N."/>
            <person name="Okwuonu G."/>
            <person name="Ongeri F."/>
            <person name="Pham C."/>
            <person name="Simmons D."/>
            <person name="Wilczek-Boney K."/>
            <person name="Hale W."/>
            <person name="Jakkamsetti A."/>
            <person name="Pham P."/>
            <person name="Ruth R."/>
            <person name="San Lucas F."/>
            <person name="Warren J."/>
            <person name="Zhang J."/>
            <person name="Zhao Z."/>
            <person name="Zhou C."/>
            <person name="Zhu D."/>
            <person name="Lee S."/>
            <person name="Bess C."/>
            <person name="Blankenburg K."/>
            <person name="Forbes L."/>
            <person name="Fu Q."/>
            <person name="Gubbala S."/>
            <person name="Hirani K."/>
            <person name="Jayaseelan J.C."/>
            <person name="Lara F."/>
            <person name="Munidasa M."/>
            <person name="Palculict T."/>
            <person name="Patil S."/>
            <person name="Pu L.-L."/>
            <person name="Saada N."/>
            <person name="Tang L."/>
            <person name="Weissenberger G."/>
            <person name="Zhu Y."/>
            <person name="Hemphill L."/>
            <person name="Shang Y."/>
            <person name="Youmans B."/>
            <person name="Ayvaz T."/>
            <person name="Ross M."/>
            <person name="Santibanez J."/>
            <person name="Aqrawi P."/>
            <person name="Gross S."/>
            <person name="Joshi V."/>
            <person name="Fowler G."/>
            <person name="Nazareth L."/>
            <person name="Reid J."/>
            <person name="Worley K."/>
            <person name="Petrosino J."/>
            <person name="Highlander S."/>
            <person name="Gibbs R."/>
        </authorList>
    </citation>
    <scope>NUCLEOTIDE SEQUENCE [LARGE SCALE GENOMIC DNA]</scope>
    <source>
        <strain evidence="1 2">ATCC 27679</strain>
    </source>
</reference>
<proteinExistence type="predicted"/>
<evidence type="ECO:0000313" key="2">
    <source>
        <dbReference type="Proteomes" id="UP000003323"/>
    </source>
</evidence>
<sequence length="50" mass="5413">MAGRGQPHHTAQTTHGAAVVARMQPDLAQLHAVLIMCLLIHVPIHQTKNV</sequence>
<name>E0Q9C9_9BIFI</name>